<dbReference type="AlphaFoldDB" id="A0A9P1KJW1"/>
<reference evidence="1 2" key="1">
    <citation type="submission" date="2014-02" db="EMBL/GenBank/DDBJ databases">
        <authorList>
            <person name="Genoscope - CEA"/>
        </authorList>
    </citation>
    <scope>NUCLEOTIDE SEQUENCE [LARGE SCALE GENOMIC DNA]</scope>
    <source>
        <strain evidence="1 2">PCC 8005</strain>
    </source>
</reference>
<sequence length="52" mass="5902">MFPSPDGELVGLDRAWEHIYEDMMLTGLFPSPDGELVGLDLIIKNRNKLWNG</sequence>
<accession>A0A9P1KJW1</accession>
<evidence type="ECO:0000313" key="1">
    <source>
        <dbReference type="EMBL" id="CDM97714.1"/>
    </source>
</evidence>
<proteinExistence type="predicted"/>
<evidence type="ECO:0000313" key="2">
    <source>
        <dbReference type="Proteomes" id="UP000032946"/>
    </source>
</evidence>
<organism evidence="1 2">
    <name type="scientific">Limnospira indica PCC 8005</name>
    <dbReference type="NCBI Taxonomy" id="376219"/>
    <lineage>
        <taxon>Bacteria</taxon>
        <taxon>Bacillati</taxon>
        <taxon>Cyanobacteriota</taxon>
        <taxon>Cyanophyceae</taxon>
        <taxon>Oscillatoriophycideae</taxon>
        <taxon>Oscillatoriales</taxon>
        <taxon>Sirenicapillariaceae</taxon>
        <taxon>Limnospira</taxon>
    </lineage>
</organism>
<dbReference type="Proteomes" id="UP000032946">
    <property type="component" value="Chromosome"/>
</dbReference>
<name>A0A9P1KJW1_9CYAN</name>
<dbReference type="EMBL" id="FO818640">
    <property type="protein sequence ID" value="CDM97714.1"/>
    <property type="molecule type" value="Genomic_DNA"/>
</dbReference>
<gene>
    <name evidence="1" type="ORF">ARTHRO_60315</name>
</gene>
<keyword evidence="2" id="KW-1185">Reference proteome</keyword>
<protein>
    <submittedName>
        <fullName evidence="1">Uncharacterized protein</fullName>
    </submittedName>
</protein>